<name>A0A1W1V1E4_DESTI</name>
<evidence type="ECO:0000313" key="5">
    <source>
        <dbReference type="Proteomes" id="UP000192731"/>
    </source>
</evidence>
<dbReference type="CDD" id="cd05379">
    <property type="entry name" value="CAP_bacterial"/>
    <property type="match status" value="3"/>
</dbReference>
<feature type="domain" description="SCP" evidence="3">
    <location>
        <begin position="218"/>
        <end position="328"/>
    </location>
</feature>
<keyword evidence="2" id="KW-0732">Signal</keyword>
<evidence type="ECO:0000259" key="3">
    <source>
        <dbReference type="Pfam" id="PF00188"/>
    </source>
</evidence>
<protein>
    <submittedName>
        <fullName evidence="4">Uncharacterized protein, YkwD family</fullName>
    </submittedName>
</protein>
<evidence type="ECO:0000256" key="2">
    <source>
        <dbReference type="SAM" id="SignalP"/>
    </source>
</evidence>
<feature type="region of interest" description="Disordered" evidence="1">
    <location>
        <begin position="160"/>
        <end position="209"/>
    </location>
</feature>
<dbReference type="STRING" id="656914.SAMN00017405_1199"/>
<sequence length="478" mass="52726">MNNKKLLAYLLVFAFIFSVLPTVAFAKDVAPNSLEQQMLNYVNEARKVQGLKPLQMNNELVNLARLKSQDMIDKNYFSHTSPTYGSPFDMLKNNGITYRTAGENIAGNNDVQGAHNSLMNSQGHRRNILNSAFTHVGIGIVKGGPYGMMITQIFVGNPNFAQNSEPTKPEPTPKPEVKPEPTPEPKPEVKPTPKPEPKPEVNPNGETNQNLVKTLEGLINGERKKAGLSPLTLKADLSDVAQLKADDMVTKGYLSAFSKTYGTTTDILKSKSIAFDKVNESIVRAYDLNAAHKALMNSSRDKNNILNTEYKELGLGIAKDKANRYTIVEVFIKPQSKTTTNPEQTVTKPSNTNNLEQEMLTLINAERAKSGLKPLVMDAKLVELAKLKSQDMIDKNYFSHTSPTYGSPFDMMKKYGVTYRTAGENLAGNQSVAAAHQALMNSEGHRRNILNPNFTHIGIGIVKGGPYGMMFTQMFVGR</sequence>
<reference evidence="4 5" key="1">
    <citation type="submission" date="2017-04" db="EMBL/GenBank/DDBJ databases">
        <authorList>
            <person name="Afonso C.L."/>
            <person name="Miller P.J."/>
            <person name="Scott M.A."/>
            <person name="Spackman E."/>
            <person name="Goraichik I."/>
            <person name="Dimitrov K.M."/>
            <person name="Suarez D.L."/>
            <person name="Swayne D.E."/>
        </authorList>
    </citation>
    <scope>NUCLEOTIDE SEQUENCE [LARGE SCALE GENOMIC DNA]</scope>
    <source>
        <strain evidence="4 5">DSM 11270</strain>
    </source>
</reference>
<dbReference type="PANTHER" id="PTHR31157:SF1">
    <property type="entry name" value="SCP DOMAIN-CONTAINING PROTEIN"/>
    <property type="match status" value="1"/>
</dbReference>
<dbReference type="NCBIfam" id="TIGR02909">
    <property type="entry name" value="spore_YkwD"/>
    <property type="match status" value="2"/>
</dbReference>
<feature type="chain" id="PRO_5013275140" evidence="2">
    <location>
        <begin position="27"/>
        <end position="478"/>
    </location>
</feature>
<proteinExistence type="predicted"/>
<dbReference type="SUPFAM" id="SSF55797">
    <property type="entry name" value="PR-1-like"/>
    <property type="match status" value="3"/>
</dbReference>
<evidence type="ECO:0000313" key="4">
    <source>
        <dbReference type="EMBL" id="SMB86824.1"/>
    </source>
</evidence>
<dbReference type="Proteomes" id="UP000192731">
    <property type="component" value="Unassembled WGS sequence"/>
</dbReference>
<organism evidence="4 5">
    <name type="scientific">Desulfonispora thiosulfatigenes DSM 11270</name>
    <dbReference type="NCBI Taxonomy" id="656914"/>
    <lineage>
        <taxon>Bacteria</taxon>
        <taxon>Bacillati</taxon>
        <taxon>Bacillota</taxon>
        <taxon>Clostridia</taxon>
        <taxon>Eubacteriales</taxon>
        <taxon>Peptococcaceae</taxon>
        <taxon>Desulfonispora</taxon>
    </lineage>
</organism>
<keyword evidence="5" id="KW-1185">Reference proteome</keyword>
<feature type="compositionally biased region" description="Basic and acidic residues" evidence="1">
    <location>
        <begin position="167"/>
        <end position="199"/>
    </location>
</feature>
<dbReference type="RefSeq" id="WP_242941924.1">
    <property type="nucleotide sequence ID" value="NZ_FWWT01000013.1"/>
</dbReference>
<evidence type="ECO:0000256" key="1">
    <source>
        <dbReference type="SAM" id="MobiDB-lite"/>
    </source>
</evidence>
<dbReference type="AlphaFoldDB" id="A0A1W1V1E4"/>
<dbReference type="EMBL" id="FWWT01000013">
    <property type="protein sequence ID" value="SMB86824.1"/>
    <property type="molecule type" value="Genomic_DNA"/>
</dbReference>
<dbReference type="InterPro" id="IPR014044">
    <property type="entry name" value="CAP_dom"/>
</dbReference>
<dbReference type="Pfam" id="PF00188">
    <property type="entry name" value="CAP"/>
    <property type="match status" value="3"/>
</dbReference>
<dbReference type="Gene3D" id="3.40.33.10">
    <property type="entry name" value="CAP"/>
    <property type="match status" value="3"/>
</dbReference>
<feature type="domain" description="SCP" evidence="3">
    <location>
        <begin position="360"/>
        <end position="475"/>
    </location>
</feature>
<dbReference type="InterPro" id="IPR035940">
    <property type="entry name" value="CAP_sf"/>
</dbReference>
<feature type="signal peptide" evidence="2">
    <location>
        <begin position="1"/>
        <end position="26"/>
    </location>
</feature>
<dbReference type="PANTHER" id="PTHR31157">
    <property type="entry name" value="SCP DOMAIN-CONTAINING PROTEIN"/>
    <property type="match status" value="1"/>
</dbReference>
<gene>
    <name evidence="4" type="ORF">SAMN00017405_1199</name>
</gene>
<accession>A0A1W1V1E4</accession>
<dbReference type="InterPro" id="IPR014258">
    <property type="entry name" value="CAP_domain_YkwD-like"/>
</dbReference>
<feature type="domain" description="SCP" evidence="3">
    <location>
        <begin position="39"/>
        <end position="152"/>
    </location>
</feature>